<evidence type="ECO:0000256" key="3">
    <source>
        <dbReference type="ARBA" id="ARBA00022989"/>
    </source>
</evidence>
<evidence type="ECO:0000313" key="9">
    <source>
        <dbReference type="Proteomes" id="UP000242875"/>
    </source>
</evidence>
<dbReference type="InterPro" id="IPR018823">
    <property type="entry name" value="ArAE_2_N"/>
</dbReference>
<keyword evidence="2 6" id="KW-0812">Transmembrane</keyword>
<keyword evidence="4 6" id="KW-0472">Membrane</keyword>
<accession>A0A261XYZ3</accession>
<evidence type="ECO:0000256" key="5">
    <source>
        <dbReference type="SAM" id="MobiDB-lite"/>
    </source>
</evidence>
<evidence type="ECO:0000256" key="6">
    <source>
        <dbReference type="SAM" id="Phobius"/>
    </source>
</evidence>
<protein>
    <recommendedName>
        <fullName evidence="7">Putative ER transporter 6TM N-terminal domain-containing protein</fullName>
    </recommendedName>
</protein>
<evidence type="ECO:0000313" key="8">
    <source>
        <dbReference type="EMBL" id="OZJ03585.1"/>
    </source>
</evidence>
<feature type="compositionally biased region" description="Basic and acidic residues" evidence="5">
    <location>
        <begin position="497"/>
        <end position="527"/>
    </location>
</feature>
<feature type="transmembrane region" description="Helical" evidence="6">
    <location>
        <begin position="282"/>
        <end position="300"/>
    </location>
</feature>
<evidence type="ECO:0000256" key="2">
    <source>
        <dbReference type="ARBA" id="ARBA00022692"/>
    </source>
</evidence>
<gene>
    <name evidence="8" type="ORF">BZG36_03050</name>
</gene>
<evidence type="ECO:0000256" key="1">
    <source>
        <dbReference type="ARBA" id="ARBA00004141"/>
    </source>
</evidence>
<comment type="caution">
    <text evidence="8">The sequence shown here is derived from an EMBL/GenBank/DDBJ whole genome shotgun (WGS) entry which is preliminary data.</text>
</comment>
<name>A0A261XYZ3_9FUNG</name>
<feature type="transmembrane region" description="Helical" evidence="6">
    <location>
        <begin position="203"/>
        <end position="221"/>
    </location>
</feature>
<feature type="region of interest" description="Disordered" evidence="5">
    <location>
        <begin position="486"/>
        <end position="591"/>
    </location>
</feature>
<comment type="subcellular location">
    <subcellularLocation>
        <location evidence="1">Membrane</location>
        <topology evidence="1">Multi-pass membrane protein</topology>
    </subcellularLocation>
</comment>
<feature type="transmembrane region" description="Helical" evidence="6">
    <location>
        <begin position="254"/>
        <end position="276"/>
    </location>
</feature>
<feature type="domain" description="Putative ER transporter 6TM N-terminal" evidence="7">
    <location>
        <begin position="349"/>
        <end position="501"/>
    </location>
</feature>
<feature type="transmembrane region" description="Helical" evidence="6">
    <location>
        <begin position="312"/>
        <end position="328"/>
    </location>
</feature>
<dbReference type="AlphaFoldDB" id="A0A261XYZ3"/>
<sequence>MSVPHTRSYTGTLESEPQSADTAQPVEQNNSDGLEVDSGWKAFLRAESEYQPSEDVNTPAQQPEMTDYFDGYSPSQPIMSASPESQQQTEVFQQFPHYGRVEVVLDDGTSQYRSVSLSTLPDLDLVRSRRSQYNASENTPLLGQGHRRKYGDGASSSDSDSDDEEIDTPLTPFQRWIQQYFPIQNLTVLTLSSAQESIIKCCIAYALACMFTWIPALNALLGDSATSSHMIATASVWFHPAKTLGGMVEAISVAFLYFIFGVIISCLSMLSTLALYERDAANWAHFVSLVFWLGGSTFLIQLSKVYFDRPSFNTGASISALILFTVIVKEGSESAGEFSTDRIEGISLAVGIGLLISVVTCFLFLPKSAGRQLQDDIAKSLASFRLLLKLLTKTFLLDTDLPQFMANDNLQQAIKDHHASFTAMEKSLIEAKLEIMQLDTWSKCKDYGEVVDSLQRLAQHVGGLRSSCGVQFELLKEEDLSPEVLEEAQRQRRSVSKRMERLTRKMSSDPKAPEARKKPGTEREETYNIRAGYTRRKFQDEMQKEIRRRSTIKASPPKSNMHTIVEDVEDEEHGAFPNSRPKRPADEVSAAQAEGRLGSVASNSSLKDASGLIEFLAGIGPSMKSLGYTCKRTLMHLERLIKPQETSLEWILHHCCLKTRTEPTDTPSLQQLHSNLAKAIELFENTHEEAIAAMYKQQLSAANTPTNDTAVKVDGLEDVRVSQPYETGPGEQVFLVYYFVFCFEQFARELLVLVEEVRDLYESEEEQYSSFDFLTSPMALFRDRSQEWKRQVGKYRQSRKTKHADEMQHIADAITASTLQVALPITNNAKFIPNQRHMPETLHTPVPGNKISRYIRYFWSYAESLKSYTVKYALKTSLAIMLVATPAFIDSTKAIFREYRMEWCLITASITLNC</sequence>
<dbReference type="Proteomes" id="UP000242875">
    <property type="component" value="Unassembled WGS sequence"/>
</dbReference>
<organism evidence="8 9">
    <name type="scientific">Bifiguratus adelaidae</name>
    <dbReference type="NCBI Taxonomy" id="1938954"/>
    <lineage>
        <taxon>Eukaryota</taxon>
        <taxon>Fungi</taxon>
        <taxon>Fungi incertae sedis</taxon>
        <taxon>Mucoromycota</taxon>
        <taxon>Mucoromycotina</taxon>
        <taxon>Endogonomycetes</taxon>
        <taxon>Endogonales</taxon>
        <taxon>Endogonales incertae sedis</taxon>
        <taxon>Bifiguratus</taxon>
    </lineage>
</organism>
<dbReference type="EMBL" id="MVBO01000078">
    <property type="protein sequence ID" value="OZJ03585.1"/>
    <property type="molecule type" value="Genomic_DNA"/>
</dbReference>
<feature type="compositionally biased region" description="Polar residues" evidence="5">
    <location>
        <begin position="1"/>
        <end position="32"/>
    </location>
</feature>
<evidence type="ECO:0000259" key="7">
    <source>
        <dbReference type="Pfam" id="PF10337"/>
    </source>
</evidence>
<keyword evidence="3 6" id="KW-1133">Transmembrane helix</keyword>
<dbReference type="PANTHER" id="PTHR47804:SF1">
    <property type="entry name" value="DUF2421 DOMAIN-CONTAINING PROTEIN"/>
    <property type="match status" value="1"/>
</dbReference>
<dbReference type="PANTHER" id="PTHR47804">
    <property type="entry name" value="60S RIBOSOMAL PROTEIN L19"/>
    <property type="match status" value="1"/>
</dbReference>
<evidence type="ECO:0000256" key="4">
    <source>
        <dbReference type="ARBA" id="ARBA00023136"/>
    </source>
</evidence>
<feature type="region of interest" description="Disordered" evidence="5">
    <location>
        <begin position="132"/>
        <end position="166"/>
    </location>
</feature>
<feature type="compositionally biased region" description="Polar residues" evidence="5">
    <location>
        <begin position="132"/>
        <end position="141"/>
    </location>
</feature>
<dbReference type="OrthoDB" id="68611at2759"/>
<reference evidence="8 9" key="1">
    <citation type="journal article" date="2017" name="Mycologia">
        <title>Bifiguratus adelaidae, gen. et sp. nov., a new member of Mucoromycotina in endophytic and soil-dwelling habitats.</title>
        <authorList>
            <person name="Torres-Cruz T.J."/>
            <person name="Billingsley Tobias T.L."/>
            <person name="Almatruk M."/>
            <person name="Hesse C."/>
            <person name="Kuske C.R."/>
            <person name="Desiro A."/>
            <person name="Benucci G.M."/>
            <person name="Bonito G."/>
            <person name="Stajich J.E."/>
            <person name="Dunlap C."/>
            <person name="Arnold A.E."/>
            <person name="Porras-Alfaro A."/>
        </authorList>
    </citation>
    <scope>NUCLEOTIDE SEQUENCE [LARGE SCALE GENOMIC DNA]</scope>
    <source>
        <strain evidence="8 9">AZ0501</strain>
    </source>
</reference>
<feature type="transmembrane region" description="Helical" evidence="6">
    <location>
        <begin position="348"/>
        <end position="365"/>
    </location>
</feature>
<feature type="compositionally biased region" description="Polar residues" evidence="5">
    <location>
        <begin position="50"/>
        <end position="64"/>
    </location>
</feature>
<feature type="region of interest" description="Disordered" evidence="5">
    <location>
        <begin position="1"/>
        <end position="90"/>
    </location>
</feature>
<dbReference type="GO" id="GO:0016020">
    <property type="term" value="C:membrane"/>
    <property type="evidence" value="ECO:0007669"/>
    <property type="project" value="UniProtKB-SubCell"/>
</dbReference>
<feature type="compositionally biased region" description="Polar residues" evidence="5">
    <location>
        <begin position="73"/>
        <end position="90"/>
    </location>
</feature>
<proteinExistence type="predicted"/>
<dbReference type="Pfam" id="PF10337">
    <property type="entry name" value="ArAE_2_N"/>
    <property type="match status" value="1"/>
</dbReference>
<keyword evidence="9" id="KW-1185">Reference proteome</keyword>
<dbReference type="InterPro" id="IPR052430">
    <property type="entry name" value="IVT-Associated"/>
</dbReference>